<dbReference type="Gene3D" id="3.20.20.80">
    <property type="entry name" value="Glycosidases"/>
    <property type="match status" value="1"/>
</dbReference>
<dbReference type="PANTHER" id="PTHR10357">
    <property type="entry name" value="ALPHA-AMYLASE FAMILY MEMBER"/>
    <property type="match status" value="1"/>
</dbReference>
<evidence type="ECO:0000256" key="1">
    <source>
        <dbReference type="ARBA" id="ARBA00022801"/>
    </source>
</evidence>
<dbReference type="InterPro" id="IPR045857">
    <property type="entry name" value="O16G_dom_2"/>
</dbReference>
<dbReference type="Pfam" id="PF16561">
    <property type="entry name" value="AMPK1_CBM"/>
    <property type="match status" value="1"/>
</dbReference>
<dbReference type="CDD" id="cd02857">
    <property type="entry name" value="E_set_CDase_PDE_N"/>
    <property type="match status" value="1"/>
</dbReference>
<dbReference type="SUPFAM" id="SSF51445">
    <property type="entry name" value="(Trans)glycosidases"/>
    <property type="match status" value="1"/>
</dbReference>
<organism evidence="5 6">
    <name type="scientific">Candidatus Wallbacteria bacterium GWC2_49_35</name>
    <dbReference type="NCBI Taxonomy" id="1817813"/>
    <lineage>
        <taxon>Bacteria</taxon>
        <taxon>Candidatus Walliibacteriota</taxon>
    </lineage>
</organism>
<proteinExistence type="predicted"/>
<dbReference type="Pfam" id="PF00128">
    <property type="entry name" value="Alpha-amylase"/>
    <property type="match status" value="1"/>
</dbReference>
<dbReference type="Gene3D" id="3.90.400.10">
    <property type="entry name" value="Oligo-1,6-glucosidase, Domain 2"/>
    <property type="match status" value="1"/>
</dbReference>
<dbReference type="Gene3D" id="2.60.40.1180">
    <property type="entry name" value="Golgi alpha-mannosidase II"/>
    <property type="match status" value="1"/>
</dbReference>
<reference evidence="5 6" key="1">
    <citation type="journal article" date="2016" name="Nat. Commun.">
        <title>Thousands of microbial genomes shed light on interconnected biogeochemical processes in an aquifer system.</title>
        <authorList>
            <person name="Anantharaman K."/>
            <person name="Brown C.T."/>
            <person name="Hug L.A."/>
            <person name="Sharon I."/>
            <person name="Castelle C.J."/>
            <person name="Probst A.J."/>
            <person name="Thomas B.C."/>
            <person name="Singh A."/>
            <person name="Wilkins M.J."/>
            <person name="Karaoz U."/>
            <person name="Brodie E.L."/>
            <person name="Williams K.H."/>
            <person name="Hubbard S.S."/>
            <person name="Banfield J.F."/>
        </authorList>
    </citation>
    <scope>NUCLEOTIDE SEQUENCE [LARGE SCALE GENOMIC DNA]</scope>
</reference>
<keyword evidence="1" id="KW-0378">Hydrolase</keyword>
<dbReference type="GO" id="GO:0005975">
    <property type="term" value="P:carbohydrate metabolic process"/>
    <property type="evidence" value="ECO:0007669"/>
    <property type="project" value="InterPro"/>
</dbReference>
<sequence length="745" mass="83081">MKTFNFRISENKILIIALFLAFLTASLLVFRPAQAQETERVKFSYTPNTAATSINVAGTFNEWNKDAAPMTETAGGVWEAELDIPAGSHHYKFVINGGVWVADPSNPETMDDGQGGKNSVIHAGRKIYERLGKIAPKDSAVETDGLMHKPTEVKFIDFTAQDRVRLVLRSFKNDLSAAYILKAKNKKARFELAGMKKFACDGIYDYYRTYIENCDSHAVYLFKADSGAKSVYFGFKGAFEPGRGESLASNAFGVPDYVFMSVNKAGWLPDAVFYQIFPDRFRDADASINQKFVQAWGSEPKFDNFTGGDLKGAAEKLDHLKELGANAIYLNPIFKSFSNHKYDTVDYFQIDPTLGGPGEFDTLVKKAHGGGMKIILDGVFNHTSTDFFAFADVREKGAKSEYADWYNFKSFPVDMRKPNYDCWWNIGSMPKLNIKNQKVYDYLLTVPAHWLKTSAVDGFRLDVPEQLPHSFWKDFRRTVKSVNKDACIIGEIWADGSKWLAGDQFDSVMNYKLRNDLIAFFVKKEISADQLDVKLAADKINLPDSAFFSMFNLLGSHDTPRILTVCGGDMAALKNMIMFIMTYPGAPCVYYGDEIGLDGGKDPDNRRCMIWDESKWNKSLLDFYKKAIAARNENIELRRGELFTYSADAKTGIYSFVRVYGNSSVLAAFNNSKKDGSIRADLKKISGYMDAESGAAERLKTAIVTDIISGASKKYDAAVTDGFGIGVAAGGFAVYKVSFVSVENK</sequence>
<dbReference type="GO" id="GO:0004553">
    <property type="term" value="F:hydrolase activity, hydrolyzing O-glycosyl compounds"/>
    <property type="evidence" value="ECO:0007669"/>
    <property type="project" value="InterPro"/>
</dbReference>
<dbReference type="EMBL" id="MGFH01000161">
    <property type="protein sequence ID" value="OGM03572.1"/>
    <property type="molecule type" value="Genomic_DNA"/>
</dbReference>
<dbReference type="PANTHER" id="PTHR10357:SF210">
    <property type="entry name" value="MALTODEXTRIN GLUCOSIDASE"/>
    <property type="match status" value="1"/>
</dbReference>
<name>A0A1F7WL54_9BACT</name>
<evidence type="ECO:0000313" key="6">
    <source>
        <dbReference type="Proteomes" id="UP000178735"/>
    </source>
</evidence>
<dbReference type="SUPFAM" id="SSF81296">
    <property type="entry name" value="E set domains"/>
    <property type="match status" value="2"/>
</dbReference>
<dbReference type="CDD" id="cd11338">
    <property type="entry name" value="AmyAc_CMD"/>
    <property type="match status" value="1"/>
</dbReference>
<dbReference type="InterPro" id="IPR006047">
    <property type="entry name" value="GH13_cat_dom"/>
</dbReference>
<feature type="signal peptide" evidence="3">
    <location>
        <begin position="1"/>
        <end position="35"/>
    </location>
</feature>
<dbReference type="SMART" id="SM00642">
    <property type="entry name" value="Aamy"/>
    <property type="match status" value="1"/>
</dbReference>
<dbReference type="InterPro" id="IPR013783">
    <property type="entry name" value="Ig-like_fold"/>
</dbReference>
<dbReference type="AlphaFoldDB" id="A0A1F7WL54"/>
<feature type="domain" description="Glycosyl hydrolase family 13 catalytic" evidence="4">
    <location>
        <begin position="275"/>
        <end position="631"/>
    </location>
</feature>
<evidence type="ECO:0000313" key="5">
    <source>
        <dbReference type="EMBL" id="OGM03572.1"/>
    </source>
</evidence>
<dbReference type="Gene3D" id="2.60.40.10">
    <property type="entry name" value="Immunoglobulins"/>
    <property type="match status" value="2"/>
</dbReference>
<evidence type="ECO:0000256" key="2">
    <source>
        <dbReference type="ARBA" id="ARBA00023295"/>
    </source>
</evidence>
<gene>
    <name evidence="5" type="ORF">A2008_02930</name>
</gene>
<dbReference type="InterPro" id="IPR004185">
    <property type="entry name" value="Glyco_hydro_13_lg-like_dom"/>
</dbReference>
<evidence type="ECO:0000256" key="3">
    <source>
        <dbReference type="SAM" id="SignalP"/>
    </source>
</evidence>
<comment type="caution">
    <text evidence="5">The sequence shown here is derived from an EMBL/GenBank/DDBJ whole genome shotgun (WGS) entry which is preliminary data.</text>
</comment>
<dbReference type="InterPro" id="IPR013780">
    <property type="entry name" value="Glyco_hydro_b"/>
</dbReference>
<feature type="chain" id="PRO_5009533471" description="Glycosyl hydrolase family 13 catalytic domain-containing protein" evidence="3">
    <location>
        <begin position="36"/>
        <end position="745"/>
    </location>
</feature>
<dbReference type="InterPro" id="IPR017853">
    <property type="entry name" value="GH"/>
</dbReference>
<dbReference type="Pfam" id="PF02903">
    <property type="entry name" value="Alpha-amylase_N"/>
    <property type="match status" value="1"/>
</dbReference>
<keyword evidence="3" id="KW-0732">Signal</keyword>
<dbReference type="CDD" id="cd07184">
    <property type="entry name" value="E_set_Isoamylase_like_N"/>
    <property type="match status" value="1"/>
</dbReference>
<dbReference type="Proteomes" id="UP000178735">
    <property type="component" value="Unassembled WGS sequence"/>
</dbReference>
<keyword evidence="2" id="KW-0326">Glycosidase</keyword>
<protein>
    <recommendedName>
        <fullName evidence="4">Glycosyl hydrolase family 13 catalytic domain-containing protein</fullName>
    </recommendedName>
</protein>
<dbReference type="STRING" id="1817813.A2008_02930"/>
<evidence type="ECO:0000259" key="4">
    <source>
        <dbReference type="SMART" id="SM00642"/>
    </source>
</evidence>
<dbReference type="InterPro" id="IPR014756">
    <property type="entry name" value="Ig_E-set"/>
</dbReference>
<dbReference type="InterPro" id="IPR032640">
    <property type="entry name" value="AMPK1_CBM"/>
</dbReference>
<accession>A0A1F7WL54</accession>